<organism evidence="2 3">
    <name type="scientific">Tulasnella calospora MUT 4182</name>
    <dbReference type="NCBI Taxonomy" id="1051891"/>
    <lineage>
        <taxon>Eukaryota</taxon>
        <taxon>Fungi</taxon>
        <taxon>Dikarya</taxon>
        <taxon>Basidiomycota</taxon>
        <taxon>Agaricomycotina</taxon>
        <taxon>Agaricomycetes</taxon>
        <taxon>Cantharellales</taxon>
        <taxon>Tulasnellaceae</taxon>
        <taxon>Tulasnella</taxon>
    </lineage>
</organism>
<dbReference type="AlphaFoldDB" id="A0A0C3Q9J5"/>
<name>A0A0C3Q9J5_9AGAM</name>
<dbReference type="EMBL" id="KN823020">
    <property type="protein sequence ID" value="KIO26705.1"/>
    <property type="molecule type" value="Genomic_DNA"/>
</dbReference>
<feature type="region of interest" description="Disordered" evidence="1">
    <location>
        <begin position="1"/>
        <end position="28"/>
    </location>
</feature>
<gene>
    <name evidence="2" type="ORF">M407DRAFT_24023</name>
</gene>
<evidence type="ECO:0000313" key="3">
    <source>
        <dbReference type="Proteomes" id="UP000054248"/>
    </source>
</evidence>
<sequence>MLRNGKQYTSATSSALSDASYQYPTSNTLDSTQHINGEELMEESFVLDSNVERIYEVNNNVDTPEAEEAWLPEQSDAGEQTPLPAKRADAVDAIPAMKVIVPDSQEDESELQISAVEDTLADHVMHRGHVIGDDGTRHPISSSAHVPEEKEHLIQLSGPKVFSGDSFVELLEHDAQPRNKESFSDFDDYGDYNMYEMGDWRTLMQEKAKKSI</sequence>
<dbReference type="Proteomes" id="UP000054248">
    <property type="component" value="Unassembled WGS sequence"/>
</dbReference>
<proteinExistence type="predicted"/>
<protein>
    <submittedName>
        <fullName evidence="2">Uncharacterized protein</fullName>
    </submittedName>
</protein>
<dbReference type="OrthoDB" id="10521733at2759"/>
<dbReference type="HOGENOM" id="CLU_1300497_0_0_1"/>
<evidence type="ECO:0000256" key="1">
    <source>
        <dbReference type="SAM" id="MobiDB-lite"/>
    </source>
</evidence>
<reference evidence="3" key="2">
    <citation type="submission" date="2015-01" db="EMBL/GenBank/DDBJ databases">
        <title>Evolutionary Origins and Diversification of the Mycorrhizal Mutualists.</title>
        <authorList>
            <consortium name="DOE Joint Genome Institute"/>
            <consortium name="Mycorrhizal Genomics Consortium"/>
            <person name="Kohler A."/>
            <person name="Kuo A."/>
            <person name="Nagy L.G."/>
            <person name="Floudas D."/>
            <person name="Copeland A."/>
            <person name="Barry K.W."/>
            <person name="Cichocki N."/>
            <person name="Veneault-Fourrey C."/>
            <person name="LaButti K."/>
            <person name="Lindquist E.A."/>
            <person name="Lipzen A."/>
            <person name="Lundell T."/>
            <person name="Morin E."/>
            <person name="Murat C."/>
            <person name="Riley R."/>
            <person name="Ohm R."/>
            <person name="Sun H."/>
            <person name="Tunlid A."/>
            <person name="Henrissat B."/>
            <person name="Grigoriev I.V."/>
            <person name="Hibbett D.S."/>
            <person name="Martin F."/>
        </authorList>
    </citation>
    <scope>NUCLEOTIDE SEQUENCE [LARGE SCALE GENOMIC DNA]</scope>
    <source>
        <strain evidence="3">MUT 4182</strain>
    </source>
</reference>
<accession>A0A0C3Q9J5</accession>
<keyword evidence="3" id="KW-1185">Reference proteome</keyword>
<reference evidence="2 3" key="1">
    <citation type="submission" date="2014-04" db="EMBL/GenBank/DDBJ databases">
        <authorList>
            <consortium name="DOE Joint Genome Institute"/>
            <person name="Kuo A."/>
            <person name="Girlanda M."/>
            <person name="Perotto S."/>
            <person name="Kohler A."/>
            <person name="Nagy L.G."/>
            <person name="Floudas D."/>
            <person name="Copeland A."/>
            <person name="Barry K.W."/>
            <person name="Cichocki N."/>
            <person name="Veneault-Fourrey C."/>
            <person name="LaButti K."/>
            <person name="Lindquist E.A."/>
            <person name="Lipzen A."/>
            <person name="Lundell T."/>
            <person name="Morin E."/>
            <person name="Murat C."/>
            <person name="Sun H."/>
            <person name="Tunlid A."/>
            <person name="Henrissat B."/>
            <person name="Grigoriev I.V."/>
            <person name="Hibbett D.S."/>
            <person name="Martin F."/>
            <person name="Nordberg H.P."/>
            <person name="Cantor M.N."/>
            <person name="Hua S.X."/>
        </authorList>
    </citation>
    <scope>NUCLEOTIDE SEQUENCE [LARGE SCALE GENOMIC DNA]</scope>
    <source>
        <strain evidence="2 3">MUT 4182</strain>
    </source>
</reference>
<feature type="compositionally biased region" description="Low complexity" evidence="1">
    <location>
        <begin position="9"/>
        <end position="20"/>
    </location>
</feature>
<evidence type="ECO:0000313" key="2">
    <source>
        <dbReference type="EMBL" id="KIO26705.1"/>
    </source>
</evidence>